<comment type="caution">
    <text evidence="2">The sequence shown here is derived from an EMBL/GenBank/DDBJ whole genome shotgun (WGS) entry which is preliminary data.</text>
</comment>
<feature type="transmembrane region" description="Helical" evidence="1">
    <location>
        <begin position="256"/>
        <end position="272"/>
    </location>
</feature>
<evidence type="ECO:0000313" key="2">
    <source>
        <dbReference type="EMBL" id="TQM76863.1"/>
    </source>
</evidence>
<feature type="transmembrane region" description="Helical" evidence="1">
    <location>
        <begin position="367"/>
        <end position="383"/>
    </location>
</feature>
<feature type="transmembrane region" description="Helical" evidence="1">
    <location>
        <begin position="434"/>
        <end position="454"/>
    </location>
</feature>
<keyword evidence="1" id="KW-0472">Membrane</keyword>
<dbReference type="OrthoDB" id="5196235at2"/>
<evidence type="ECO:0008006" key="4">
    <source>
        <dbReference type="Google" id="ProtNLM"/>
    </source>
</evidence>
<feature type="transmembrane region" description="Helical" evidence="1">
    <location>
        <begin position="78"/>
        <end position="97"/>
    </location>
</feature>
<gene>
    <name evidence="2" type="ORF">FHX40_3614</name>
</gene>
<dbReference type="AlphaFoldDB" id="A0A543J201"/>
<dbReference type="EMBL" id="VFPQ01000001">
    <property type="protein sequence ID" value="TQM76863.1"/>
    <property type="molecule type" value="Genomic_DNA"/>
</dbReference>
<keyword evidence="3" id="KW-1185">Reference proteome</keyword>
<feature type="transmembrane region" description="Helical" evidence="1">
    <location>
        <begin position="475"/>
        <end position="493"/>
    </location>
</feature>
<reference evidence="2 3" key="1">
    <citation type="submission" date="2019-06" db="EMBL/GenBank/DDBJ databases">
        <title>Sequencing the genomes of 1000 actinobacteria strains.</title>
        <authorList>
            <person name="Klenk H.-P."/>
        </authorList>
    </citation>
    <scope>NUCLEOTIDE SEQUENCE [LARGE SCALE GENOMIC DNA]</scope>
    <source>
        <strain evidence="2 3">DSM 43186</strain>
    </source>
</reference>
<feature type="transmembrane region" description="Helical" evidence="1">
    <location>
        <begin position="48"/>
        <end position="66"/>
    </location>
</feature>
<organism evidence="2 3">
    <name type="scientific">Thermopolyspora flexuosa</name>
    <dbReference type="NCBI Taxonomy" id="103836"/>
    <lineage>
        <taxon>Bacteria</taxon>
        <taxon>Bacillati</taxon>
        <taxon>Actinomycetota</taxon>
        <taxon>Actinomycetes</taxon>
        <taxon>Streptosporangiales</taxon>
        <taxon>Streptosporangiaceae</taxon>
        <taxon>Thermopolyspora</taxon>
    </lineage>
</organism>
<keyword evidence="1" id="KW-0812">Transmembrane</keyword>
<keyword evidence="1" id="KW-1133">Transmembrane helix</keyword>
<feature type="transmembrane region" description="Helical" evidence="1">
    <location>
        <begin position="638"/>
        <end position="660"/>
    </location>
</feature>
<dbReference type="Proteomes" id="UP000319213">
    <property type="component" value="Unassembled WGS sequence"/>
</dbReference>
<feature type="transmembrane region" description="Helical" evidence="1">
    <location>
        <begin position="603"/>
        <end position="626"/>
    </location>
</feature>
<evidence type="ECO:0000313" key="3">
    <source>
        <dbReference type="Proteomes" id="UP000319213"/>
    </source>
</evidence>
<name>A0A543J201_9ACTN</name>
<feature type="transmembrane region" description="Helical" evidence="1">
    <location>
        <begin position="278"/>
        <end position="295"/>
    </location>
</feature>
<proteinExistence type="predicted"/>
<feature type="transmembrane region" description="Helical" evidence="1">
    <location>
        <begin position="17"/>
        <end position="42"/>
    </location>
</feature>
<sequence length="789" mass="82553">MKGTWGARVGWPSAGQVLAVASAAPALVLAGWLLAGVTLLLLGRFGPVQTILLGVALAFLLGRYGLRRMPETVEATARQTAALLGIALAFGVFNGVLHGEQLIVRRDPATYAQYAIWLATEGTLPITTDTAAFGGPDPALRFDSVGFYRADAGGSGGDRAAATGPNPYPLENTADEHPAAGPAYMVPVPDTGGQDRAAQPLPPEVVPQFMPGTPIVLAFGHWMGGVPGLLLMPAVLGALAVLTFGGTVARLVGTRWSVLAAAALAVSMPLLYTSRAPFSETCSLILLFGAVNLLLDARHRMRASLLGVGFLPAAPEPPAREGSPAGLVHSLARTRSIQAVDATVVAALAGLIFGLALLVRIDALRDVLPVLAYAGLLIAIHRHRRAILGRGYLGPAGRLGRPLLGGLLAGGTVSGVAAYLLARPYLADLEDSLRPLLAICAAVAAATLLGIAFAPRLGRAASRLVRRPGGGVARVLPGLAAGLVVAVVAGFALRPWVHTVHRTPTTAEDLLTAEFIAKAQAANGLPVDGTRLYYEDSLYWVLWYVGVPALVLATMAAAMLARRLAQGRAFVWLLPLAIIGWTTVTTLWRPAITPDHPFASRRLVPIIIPGVILLAAWGMRWALARYREAGHGRPRQRALLVAGALLLLVPPAVTSIGTAFTPVGRGEAAAVAALCRAIPRNASVLIVERVTGDRFTQVVRGMCAVPTARVAVVPGTDLAAPADVTRLATRVRSAGRVPVLLAAEQGQLAGYGKPVHALSLRTRQDERSLVTPPDGTWRLWIDVWLAVPT</sequence>
<feature type="transmembrane region" description="Helical" evidence="1">
    <location>
        <begin position="403"/>
        <end position="422"/>
    </location>
</feature>
<protein>
    <recommendedName>
        <fullName evidence="4">Glycosyltransferase RgtA/B/C/D-like domain-containing protein</fullName>
    </recommendedName>
</protein>
<evidence type="ECO:0000256" key="1">
    <source>
        <dbReference type="SAM" id="Phobius"/>
    </source>
</evidence>
<feature type="transmembrane region" description="Helical" evidence="1">
    <location>
        <begin position="339"/>
        <end position="361"/>
    </location>
</feature>
<dbReference type="RefSeq" id="WP_142260683.1">
    <property type="nucleotide sequence ID" value="NZ_BMPV01000005.1"/>
</dbReference>
<accession>A0A543J201</accession>
<feature type="transmembrane region" description="Helical" evidence="1">
    <location>
        <begin position="538"/>
        <end position="558"/>
    </location>
</feature>
<feature type="transmembrane region" description="Helical" evidence="1">
    <location>
        <begin position="219"/>
        <end position="244"/>
    </location>
</feature>
<feature type="transmembrane region" description="Helical" evidence="1">
    <location>
        <begin position="570"/>
        <end position="591"/>
    </location>
</feature>